<evidence type="ECO:0000313" key="9">
    <source>
        <dbReference type="Proteomes" id="UP000281245"/>
    </source>
</evidence>
<proteinExistence type="predicted"/>
<keyword evidence="3" id="KW-0256">Endoplasmic reticulum</keyword>
<dbReference type="Proteomes" id="UP000282582">
    <property type="component" value="Unassembled WGS sequence"/>
</dbReference>
<evidence type="ECO:0000313" key="8">
    <source>
        <dbReference type="EMBL" id="RMX97502.1"/>
    </source>
</evidence>
<evidence type="ECO:0000256" key="2">
    <source>
        <dbReference type="ARBA" id="ARBA00022692"/>
    </source>
</evidence>
<keyword evidence="4 6" id="KW-1133">Transmembrane helix</keyword>
<feature type="transmembrane region" description="Helical" evidence="6">
    <location>
        <begin position="168"/>
        <end position="188"/>
    </location>
</feature>
<evidence type="ECO:0000256" key="1">
    <source>
        <dbReference type="ARBA" id="ARBA00004477"/>
    </source>
</evidence>
<dbReference type="GO" id="GO:0070072">
    <property type="term" value="P:vacuolar proton-transporting V-type ATPase complex assembly"/>
    <property type="evidence" value="ECO:0007669"/>
    <property type="project" value="InterPro"/>
</dbReference>
<dbReference type="Pfam" id="PF11712">
    <property type="entry name" value="Vma12"/>
    <property type="match status" value="1"/>
</dbReference>
<name>A0A3M6WD24_HORWE</name>
<dbReference type="PANTHER" id="PTHR31394:SF1">
    <property type="entry name" value="TRANSMEMBRANE PROTEIN 199"/>
    <property type="match status" value="1"/>
</dbReference>
<evidence type="ECO:0000256" key="4">
    <source>
        <dbReference type="ARBA" id="ARBA00022989"/>
    </source>
</evidence>
<gene>
    <name evidence="8" type="ORF">D0868_10617</name>
    <name evidence="7" type="ORF">D0869_10701</name>
</gene>
<dbReference type="InterPro" id="IPR021013">
    <property type="entry name" value="ATPase_Vma12"/>
</dbReference>
<dbReference type="PANTHER" id="PTHR31394">
    <property type="entry name" value="TRANSMEMBRANE PROTEIN 199"/>
    <property type="match status" value="1"/>
</dbReference>
<evidence type="ECO:0000256" key="6">
    <source>
        <dbReference type="SAM" id="Phobius"/>
    </source>
</evidence>
<evidence type="ECO:0008006" key="11">
    <source>
        <dbReference type="Google" id="ProtNLM"/>
    </source>
</evidence>
<dbReference type="GO" id="GO:0005789">
    <property type="term" value="C:endoplasmic reticulum membrane"/>
    <property type="evidence" value="ECO:0007669"/>
    <property type="project" value="UniProtKB-SubCell"/>
</dbReference>
<organism evidence="7 9">
    <name type="scientific">Hortaea werneckii</name>
    <name type="common">Black yeast</name>
    <name type="synonym">Cladosporium werneckii</name>
    <dbReference type="NCBI Taxonomy" id="91943"/>
    <lineage>
        <taxon>Eukaryota</taxon>
        <taxon>Fungi</taxon>
        <taxon>Dikarya</taxon>
        <taxon>Ascomycota</taxon>
        <taxon>Pezizomycotina</taxon>
        <taxon>Dothideomycetes</taxon>
        <taxon>Dothideomycetidae</taxon>
        <taxon>Mycosphaerellales</taxon>
        <taxon>Teratosphaeriaceae</taxon>
        <taxon>Hortaea</taxon>
    </lineage>
</organism>
<evidence type="ECO:0000313" key="10">
    <source>
        <dbReference type="Proteomes" id="UP000282582"/>
    </source>
</evidence>
<reference evidence="9 10" key="1">
    <citation type="journal article" date="2018" name="BMC Genomics">
        <title>Genomic evidence for intraspecific hybridization in a clonal and extremely halotolerant yeast.</title>
        <authorList>
            <person name="Gostincar C."/>
            <person name="Stajich J.E."/>
            <person name="Zupancic J."/>
            <person name="Zalar P."/>
            <person name="Gunde-Cimerman N."/>
        </authorList>
    </citation>
    <scope>NUCLEOTIDE SEQUENCE [LARGE SCALE GENOMIC DNA]</scope>
    <source>
        <strain evidence="8 10">EXF-6654</strain>
        <strain evidence="7 9">EXF-6656</strain>
    </source>
</reference>
<dbReference type="Proteomes" id="UP000281245">
    <property type="component" value="Unassembled WGS sequence"/>
</dbReference>
<protein>
    <recommendedName>
        <fullName evidence="11">Endoplasmic reticulum-based factor for assembly of V-ATPase-domain-containing protein</fullName>
    </recommendedName>
</protein>
<evidence type="ECO:0000256" key="3">
    <source>
        <dbReference type="ARBA" id="ARBA00022824"/>
    </source>
</evidence>
<evidence type="ECO:0000256" key="5">
    <source>
        <dbReference type="ARBA" id="ARBA00023136"/>
    </source>
</evidence>
<evidence type="ECO:0000313" key="7">
    <source>
        <dbReference type="EMBL" id="RMX76464.1"/>
    </source>
</evidence>
<comment type="caution">
    <text evidence="7">The sequence shown here is derived from an EMBL/GenBank/DDBJ whole genome shotgun (WGS) entry which is preliminary data.</text>
</comment>
<comment type="subcellular location">
    <subcellularLocation>
        <location evidence="1">Endoplasmic reticulum membrane</location>
        <topology evidence="1">Multi-pass membrane protein</topology>
    </subcellularLocation>
</comment>
<keyword evidence="5 6" id="KW-0472">Membrane</keyword>
<keyword evidence="2 6" id="KW-0812">Transmembrane</keyword>
<accession>A0A3M6WD24</accession>
<feature type="transmembrane region" description="Helical" evidence="6">
    <location>
        <begin position="200"/>
        <end position="219"/>
    </location>
</feature>
<dbReference type="EMBL" id="QWIJ01001108">
    <property type="protein sequence ID" value="RMX76464.1"/>
    <property type="molecule type" value="Genomic_DNA"/>
</dbReference>
<sequence>MVLLTVTPTAKVVIEEYCANPEHGQQDDQSGSDLDVQALSQLQVGSPIDHHQLVSLSKVLVGRGKVSGHEAGGARYRLDNILRGAKLYQPPPLPKKEPTPEYKALMQRLREQEEQRQYERMLNPPAPTDKFGFRNSPTGHAFNPATSHGALASDEVDDITYADINRQMILIINILISIICCSVFIWIAARRWSVPQRLGLSLTGSTVVAVAEVGIYFGYIKRLQDAKTKEAKKVESKEIVETWVIDKTASTGKISGRKSDSKDDLRYRKAISR</sequence>
<dbReference type="AlphaFoldDB" id="A0A3M6WD24"/>
<dbReference type="OrthoDB" id="19981at2759"/>
<dbReference type="EMBL" id="QWIK01001109">
    <property type="protein sequence ID" value="RMX97502.1"/>
    <property type="molecule type" value="Genomic_DNA"/>
</dbReference>